<feature type="binding site" evidence="10">
    <location>
        <position position="146"/>
    </location>
    <ligand>
        <name>K(+)</name>
        <dbReference type="ChEBI" id="CHEBI:29103"/>
    </ligand>
</feature>
<dbReference type="InterPro" id="IPR032976">
    <property type="entry name" value="YJEFN_prot_NAXE-like"/>
</dbReference>
<dbReference type="NCBIfam" id="TIGR00197">
    <property type="entry name" value="yjeF_nterm"/>
    <property type="match status" value="1"/>
</dbReference>
<dbReference type="STRING" id="2060906.A0A0H1B6Z6"/>
<dbReference type="OrthoDB" id="10064708at2759"/>
<proteinExistence type="inferred from homology"/>
<keyword evidence="8 10" id="KW-0520">NAD</keyword>
<keyword evidence="13" id="KW-1185">Reference proteome</keyword>
<dbReference type="Proteomes" id="UP000053573">
    <property type="component" value="Unassembled WGS sequence"/>
</dbReference>
<evidence type="ECO:0000256" key="5">
    <source>
        <dbReference type="ARBA" id="ARBA00022741"/>
    </source>
</evidence>
<dbReference type="GO" id="GO:0052856">
    <property type="term" value="F:NAD(P)HX epimerase activity"/>
    <property type="evidence" value="ECO:0007669"/>
    <property type="project" value="UniProtKB-UniRule"/>
</dbReference>
<evidence type="ECO:0000256" key="2">
    <source>
        <dbReference type="ARBA" id="ARBA00000909"/>
    </source>
</evidence>
<comment type="catalytic activity">
    <reaction evidence="1 10">
        <text>(6R)-NADHX = (6S)-NADHX</text>
        <dbReference type="Rhea" id="RHEA:32215"/>
        <dbReference type="ChEBI" id="CHEBI:64074"/>
        <dbReference type="ChEBI" id="CHEBI:64075"/>
        <dbReference type="EC" id="5.1.99.6"/>
    </reaction>
</comment>
<evidence type="ECO:0000256" key="9">
    <source>
        <dbReference type="ARBA" id="ARBA00023235"/>
    </source>
</evidence>
<evidence type="ECO:0000256" key="3">
    <source>
        <dbReference type="ARBA" id="ARBA00012228"/>
    </source>
</evidence>
<dbReference type="GO" id="GO:0046872">
    <property type="term" value="F:metal ion binding"/>
    <property type="evidence" value="ECO:0007669"/>
    <property type="project" value="UniProtKB-KW"/>
</dbReference>
<dbReference type="PANTHER" id="PTHR13232">
    <property type="entry name" value="NAD(P)H-HYDRATE EPIMERASE"/>
    <property type="match status" value="1"/>
</dbReference>
<comment type="caution">
    <text evidence="10">Lacks conserved residue(s) required for the propagation of feature annotation.</text>
</comment>
<comment type="caution">
    <text evidence="12">The sequence shown here is derived from an EMBL/GenBank/DDBJ whole genome shotgun (WGS) entry which is preliminary data.</text>
</comment>
<feature type="binding site" evidence="10">
    <location>
        <begin position="150"/>
        <end position="156"/>
    </location>
    <ligand>
        <name>(6S)-NADPHX</name>
        <dbReference type="ChEBI" id="CHEBI:64076"/>
    </ligand>
</feature>
<evidence type="ECO:0000256" key="6">
    <source>
        <dbReference type="ARBA" id="ARBA00022857"/>
    </source>
</evidence>
<feature type="domain" description="YjeF N-terminal" evidence="11">
    <location>
        <begin position="34"/>
        <end position="246"/>
    </location>
</feature>
<feature type="binding site" evidence="10">
    <location>
        <position position="182"/>
    </location>
    <ligand>
        <name>K(+)</name>
        <dbReference type="ChEBI" id="CHEBI:29103"/>
    </ligand>
</feature>
<dbReference type="GO" id="GO:0000166">
    <property type="term" value="F:nucleotide binding"/>
    <property type="evidence" value="ECO:0007669"/>
    <property type="project" value="UniProtKB-KW"/>
</dbReference>
<evidence type="ECO:0000256" key="10">
    <source>
        <dbReference type="HAMAP-Rule" id="MF_03159"/>
    </source>
</evidence>
<dbReference type="SUPFAM" id="SSF64153">
    <property type="entry name" value="YjeF N-terminal domain-like"/>
    <property type="match status" value="1"/>
</dbReference>
<comment type="subcellular location">
    <subcellularLocation>
        <location evidence="10">Cytoplasm</location>
    </subcellularLocation>
    <subcellularLocation>
        <location evidence="10">Mitochondrion</location>
    </subcellularLocation>
</comment>
<comment type="cofactor">
    <cofactor evidence="10">
        <name>K(+)</name>
        <dbReference type="ChEBI" id="CHEBI:29103"/>
    </cofactor>
    <text evidence="10">Binds 1 potassium ion per subunit.</text>
</comment>
<dbReference type="PROSITE" id="PS51385">
    <property type="entry name" value="YJEF_N"/>
    <property type="match status" value="1"/>
</dbReference>
<name>A0A0H1B6Z6_9EURO</name>
<evidence type="ECO:0000256" key="7">
    <source>
        <dbReference type="ARBA" id="ARBA00022958"/>
    </source>
</evidence>
<keyword evidence="7 10" id="KW-0630">Potassium</keyword>
<evidence type="ECO:0000256" key="4">
    <source>
        <dbReference type="ARBA" id="ARBA00022723"/>
    </source>
</evidence>
<dbReference type="GO" id="GO:0005739">
    <property type="term" value="C:mitochondrion"/>
    <property type="evidence" value="ECO:0007669"/>
    <property type="project" value="UniProtKB-SubCell"/>
</dbReference>
<dbReference type="FunFam" id="3.40.50.10260:FF:000005">
    <property type="entry name" value="NAD(P)H-hydrate epimerase"/>
    <property type="match status" value="1"/>
</dbReference>
<dbReference type="Pfam" id="PF03853">
    <property type="entry name" value="YjeF_N"/>
    <property type="match status" value="1"/>
</dbReference>
<feature type="binding site" evidence="10">
    <location>
        <begin position="84"/>
        <end position="88"/>
    </location>
    <ligand>
        <name>(6S)-NADPHX</name>
        <dbReference type="ChEBI" id="CHEBI:64076"/>
    </ligand>
</feature>
<keyword evidence="4 10" id="KW-0479">Metal-binding</keyword>
<evidence type="ECO:0000256" key="1">
    <source>
        <dbReference type="ARBA" id="ARBA00000013"/>
    </source>
</evidence>
<feature type="binding site" evidence="10">
    <location>
        <position position="85"/>
    </location>
    <ligand>
        <name>K(+)</name>
        <dbReference type="ChEBI" id="CHEBI:29103"/>
    </ligand>
</feature>
<organism evidence="12 13">
    <name type="scientific">Blastomyces silverae</name>
    <dbReference type="NCBI Taxonomy" id="2060906"/>
    <lineage>
        <taxon>Eukaryota</taxon>
        <taxon>Fungi</taxon>
        <taxon>Dikarya</taxon>
        <taxon>Ascomycota</taxon>
        <taxon>Pezizomycotina</taxon>
        <taxon>Eurotiomycetes</taxon>
        <taxon>Eurotiomycetidae</taxon>
        <taxon>Onygenales</taxon>
        <taxon>Ajellomycetaceae</taxon>
        <taxon>Blastomyces</taxon>
    </lineage>
</organism>
<reference evidence="13" key="1">
    <citation type="journal article" date="2015" name="PLoS Genet.">
        <title>The dynamic genome and transcriptome of the human fungal pathogen Blastomyces and close relative Emmonsia.</title>
        <authorList>
            <person name="Munoz J.F."/>
            <person name="Gauthier G.M."/>
            <person name="Desjardins C.A."/>
            <person name="Gallo J.E."/>
            <person name="Holder J."/>
            <person name="Sullivan T.D."/>
            <person name="Marty A.J."/>
            <person name="Carmen J.C."/>
            <person name="Chen Z."/>
            <person name="Ding L."/>
            <person name="Gujja S."/>
            <person name="Magrini V."/>
            <person name="Misas E."/>
            <person name="Mitreva M."/>
            <person name="Priest M."/>
            <person name="Saif S."/>
            <person name="Whiston E.A."/>
            <person name="Young S."/>
            <person name="Zeng Q."/>
            <person name="Goldman W.E."/>
            <person name="Mardis E.R."/>
            <person name="Taylor J.W."/>
            <person name="McEwen J.G."/>
            <person name="Clay O.K."/>
            <person name="Klein B.S."/>
            <person name="Cuomo C.A."/>
        </authorList>
    </citation>
    <scope>NUCLEOTIDE SEQUENCE [LARGE SCALE GENOMIC DNA]</scope>
    <source>
        <strain evidence="13">UAMH 139</strain>
    </source>
</reference>
<comment type="similarity">
    <text evidence="10">Belongs to the NnrE/AIBP family.</text>
</comment>
<keyword evidence="6" id="KW-0521">NADP</keyword>
<evidence type="ECO:0000313" key="13">
    <source>
        <dbReference type="Proteomes" id="UP000053573"/>
    </source>
</evidence>
<accession>A0A0H1B6Z6</accession>
<feature type="binding site" evidence="10">
    <location>
        <position position="179"/>
    </location>
    <ligand>
        <name>(6S)-NADPHX</name>
        <dbReference type="ChEBI" id="CHEBI:64076"/>
    </ligand>
</feature>
<keyword evidence="9 10" id="KW-0413">Isomerase</keyword>
<evidence type="ECO:0000313" key="12">
    <source>
        <dbReference type="EMBL" id="KLJ06808.1"/>
    </source>
</evidence>
<keyword evidence="5 10" id="KW-0547">Nucleotide-binding</keyword>
<dbReference type="InterPro" id="IPR036652">
    <property type="entry name" value="YjeF_N_dom_sf"/>
</dbReference>
<dbReference type="Gene3D" id="3.40.50.10260">
    <property type="entry name" value="YjeF N-terminal domain"/>
    <property type="match status" value="1"/>
</dbReference>
<protein>
    <recommendedName>
        <fullName evidence="3 10">NAD(P)H-hydrate epimerase</fullName>
        <ecNumber evidence="3 10">5.1.99.6</ecNumber>
    </recommendedName>
    <alternativeName>
        <fullName evidence="10">NAD(P)HX epimerase</fullName>
    </alternativeName>
</protein>
<dbReference type="InterPro" id="IPR004443">
    <property type="entry name" value="YjeF_N_dom"/>
</dbReference>
<comment type="function">
    <text evidence="10">Catalyzes the epimerization of the S- and R-forms of NAD(P)HX, a damaged form of NAD(P)H that is a result of enzymatic or heat-dependent hydration. This is a prerequisite for the S-specific NAD(P)H-hydrate dehydratase to allow the repair of both epimers of NAD(P)HX.</text>
</comment>
<evidence type="ECO:0000256" key="8">
    <source>
        <dbReference type="ARBA" id="ARBA00023027"/>
    </source>
</evidence>
<dbReference type="AlphaFoldDB" id="A0A0H1B6Z6"/>
<gene>
    <name evidence="12" type="ORF">EMPG_17703</name>
</gene>
<dbReference type="EMBL" id="LDEV01002969">
    <property type="protein sequence ID" value="KLJ06808.1"/>
    <property type="molecule type" value="Genomic_DNA"/>
</dbReference>
<comment type="catalytic activity">
    <reaction evidence="2 10">
        <text>(6R)-NADPHX = (6S)-NADPHX</text>
        <dbReference type="Rhea" id="RHEA:32227"/>
        <dbReference type="ChEBI" id="CHEBI:64076"/>
        <dbReference type="ChEBI" id="CHEBI:64077"/>
        <dbReference type="EC" id="5.1.99.6"/>
    </reaction>
</comment>
<dbReference type="PANTHER" id="PTHR13232:SF10">
    <property type="entry name" value="NAD(P)H-HYDRATE EPIMERASE"/>
    <property type="match status" value="1"/>
</dbReference>
<keyword evidence="10" id="KW-0963">Cytoplasm</keyword>
<dbReference type="HAMAP" id="MF_01966">
    <property type="entry name" value="NADHX_epimerase"/>
    <property type="match status" value="1"/>
</dbReference>
<dbReference type="EC" id="5.1.99.6" evidence="3 10"/>
<sequence>MYRVQRRAGGLLTQFRKYRALTTMTLKTINAKDAASLDKDLMDEGGFSLDQLMELAGLSVSQAVYRVHPPSKGRNVLVACGPGNNGGDGLVAARHLAHYGYKPTVYYPKQGKNELYERLKTQLHNLSVPFTTDFPGTLETSDFVIDAIFGFSFQGPLRDPFPSVISLMEETKVPILSVDAPSSWDIETGPPKEGPGAKFMPQTLISLTAAKPLAKWFTGRHFLGGRFLTKGIVERYGLDIPEYPGVEQIVEVDVNGEGKL</sequence>
<evidence type="ECO:0000259" key="11">
    <source>
        <dbReference type="PROSITE" id="PS51385"/>
    </source>
</evidence>
<keyword evidence="10" id="KW-0496">Mitochondrion</keyword>